<dbReference type="EMBL" id="BJMM01000057">
    <property type="protein sequence ID" value="GEB53631.1"/>
    <property type="molecule type" value="Genomic_DNA"/>
</dbReference>
<evidence type="ECO:0000313" key="2">
    <source>
        <dbReference type="EMBL" id="GEB53631.1"/>
    </source>
</evidence>
<dbReference type="InterPro" id="IPR000073">
    <property type="entry name" value="AB_hydrolase_1"/>
</dbReference>
<dbReference type="Pfam" id="PF12697">
    <property type="entry name" value="Abhydrolase_6"/>
    <property type="match status" value="1"/>
</dbReference>
<evidence type="ECO:0000259" key="1">
    <source>
        <dbReference type="Pfam" id="PF12697"/>
    </source>
</evidence>
<dbReference type="GO" id="GO:0003824">
    <property type="term" value="F:catalytic activity"/>
    <property type="evidence" value="ECO:0007669"/>
    <property type="project" value="UniProtKB-ARBA"/>
</dbReference>
<gene>
    <name evidence="2" type="ORF">SCA03_61820</name>
</gene>
<dbReference type="InterPro" id="IPR029058">
    <property type="entry name" value="AB_hydrolase_fold"/>
</dbReference>
<dbReference type="PANTHER" id="PTHR37017">
    <property type="entry name" value="AB HYDROLASE-1 DOMAIN-CONTAINING PROTEIN-RELATED"/>
    <property type="match status" value="1"/>
</dbReference>
<proteinExistence type="predicted"/>
<dbReference type="Gene3D" id="3.40.50.1820">
    <property type="entry name" value="alpha/beta hydrolase"/>
    <property type="match status" value="1"/>
</dbReference>
<dbReference type="AlphaFoldDB" id="A0A4Y3R7M0"/>
<dbReference type="Proteomes" id="UP000319210">
    <property type="component" value="Unassembled WGS sequence"/>
</dbReference>
<dbReference type="SUPFAM" id="SSF53474">
    <property type="entry name" value="alpha/beta-Hydrolases"/>
    <property type="match status" value="1"/>
</dbReference>
<protein>
    <submittedName>
        <fullName evidence="2">Esterase</fullName>
    </submittedName>
</protein>
<organism evidence="2 3">
    <name type="scientific">Streptomyces cacaoi</name>
    <dbReference type="NCBI Taxonomy" id="1898"/>
    <lineage>
        <taxon>Bacteria</taxon>
        <taxon>Bacillati</taxon>
        <taxon>Actinomycetota</taxon>
        <taxon>Actinomycetes</taxon>
        <taxon>Kitasatosporales</taxon>
        <taxon>Streptomycetaceae</taxon>
        <taxon>Streptomyces</taxon>
    </lineage>
</organism>
<dbReference type="RefSeq" id="WP_086817877.1">
    <property type="nucleotide sequence ID" value="NZ_BJMM01000057.1"/>
</dbReference>
<accession>A0A4Y3R7M0</accession>
<comment type="caution">
    <text evidence="2">The sequence shown here is derived from an EMBL/GenBank/DDBJ whole genome shotgun (WGS) entry which is preliminary data.</text>
</comment>
<keyword evidence="3" id="KW-1185">Reference proteome</keyword>
<feature type="domain" description="AB hydrolase-1" evidence="1">
    <location>
        <begin position="4"/>
        <end position="228"/>
    </location>
</feature>
<name>A0A4Y3R7M0_STRCI</name>
<reference evidence="2 3" key="1">
    <citation type="submission" date="2019-06" db="EMBL/GenBank/DDBJ databases">
        <title>Whole genome shotgun sequence of Streptomyces cacaoi subsp. cacaoi NBRC 12748.</title>
        <authorList>
            <person name="Hosoyama A."/>
            <person name="Uohara A."/>
            <person name="Ohji S."/>
            <person name="Ichikawa N."/>
        </authorList>
    </citation>
    <scope>NUCLEOTIDE SEQUENCE [LARGE SCALE GENOMIC DNA]</scope>
    <source>
        <strain evidence="2 3">NBRC 12748</strain>
    </source>
</reference>
<dbReference type="InterPro" id="IPR052897">
    <property type="entry name" value="Sec-Metab_Biosynth_Hydrolase"/>
</dbReference>
<dbReference type="OrthoDB" id="9773549at2"/>
<sequence length="236" mass="25118">MTDFVLVPGAWLGAWAWDEVTPLLREAGHGVHPLTLSGLAEKADRKGAPAPGQETHVRDVVDEIERLDLREVALVGHSYAGIPVCQAAQRLGGRLAHVVLVDANVPADGEPFLSALRPEGRAELEAALAAHGGDWPPPAAAALAGQDLTDEQLTLFTARATPHPGASLTEPAALARPLASLPATYVQCLRDHPELRADVAPLVADGHWRLTRLDTGHWPMLSRPRELAGVLLDAVR</sequence>
<evidence type="ECO:0000313" key="3">
    <source>
        <dbReference type="Proteomes" id="UP000319210"/>
    </source>
</evidence>
<dbReference type="PANTHER" id="PTHR37017:SF11">
    <property type="entry name" value="ESTERASE_LIPASE_THIOESTERASE DOMAIN-CONTAINING PROTEIN"/>
    <property type="match status" value="1"/>
</dbReference>